<proteinExistence type="predicted"/>
<reference evidence="1" key="1">
    <citation type="journal article" date="2023" name="Science">
        <title>Genome structures resolve the early diversification of teleost fishes.</title>
        <authorList>
            <person name="Parey E."/>
            <person name="Louis A."/>
            <person name="Montfort J."/>
            <person name="Bouchez O."/>
            <person name="Roques C."/>
            <person name="Iampietro C."/>
            <person name="Lluch J."/>
            <person name="Castinel A."/>
            <person name="Donnadieu C."/>
            <person name="Desvignes T."/>
            <person name="Floi Bucao C."/>
            <person name="Jouanno E."/>
            <person name="Wen M."/>
            <person name="Mejri S."/>
            <person name="Dirks R."/>
            <person name="Jansen H."/>
            <person name="Henkel C."/>
            <person name="Chen W.J."/>
            <person name="Zahm M."/>
            <person name="Cabau C."/>
            <person name="Klopp C."/>
            <person name="Thompson A.W."/>
            <person name="Robinson-Rechavi M."/>
            <person name="Braasch I."/>
            <person name="Lecointre G."/>
            <person name="Bobe J."/>
            <person name="Postlethwait J.H."/>
            <person name="Berthelot C."/>
            <person name="Roest Crollius H."/>
            <person name="Guiguen Y."/>
        </authorList>
    </citation>
    <scope>NUCLEOTIDE SEQUENCE</scope>
    <source>
        <strain evidence="1">NC1722</strain>
    </source>
</reference>
<evidence type="ECO:0000313" key="2">
    <source>
        <dbReference type="Proteomes" id="UP001221898"/>
    </source>
</evidence>
<organism evidence="1 2">
    <name type="scientific">Aldrovandia affinis</name>
    <dbReference type="NCBI Taxonomy" id="143900"/>
    <lineage>
        <taxon>Eukaryota</taxon>
        <taxon>Metazoa</taxon>
        <taxon>Chordata</taxon>
        <taxon>Craniata</taxon>
        <taxon>Vertebrata</taxon>
        <taxon>Euteleostomi</taxon>
        <taxon>Actinopterygii</taxon>
        <taxon>Neopterygii</taxon>
        <taxon>Teleostei</taxon>
        <taxon>Notacanthiformes</taxon>
        <taxon>Halosauridae</taxon>
        <taxon>Aldrovandia</taxon>
    </lineage>
</organism>
<comment type="caution">
    <text evidence="1">The sequence shown here is derived from an EMBL/GenBank/DDBJ whole genome shotgun (WGS) entry which is preliminary data.</text>
</comment>
<evidence type="ECO:0000313" key="1">
    <source>
        <dbReference type="EMBL" id="KAJ8393587.1"/>
    </source>
</evidence>
<accession>A0AAD7S099</accession>
<protein>
    <submittedName>
        <fullName evidence="1">Uncharacterized protein</fullName>
    </submittedName>
</protein>
<keyword evidence="2" id="KW-1185">Reference proteome</keyword>
<dbReference type="EMBL" id="JAINUG010000136">
    <property type="protein sequence ID" value="KAJ8393587.1"/>
    <property type="molecule type" value="Genomic_DNA"/>
</dbReference>
<dbReference type="AlphaFoldDB" id="A0AAD7S099"/>
<name>A0AAD7S099_9TELE</name>
<gene>
    <name evidence="1" type="ORF">AAFF_G00060600</name>
</gene>
<sequence>MHGDARVRSGGIKARSCLSVRLAARIPSRQHGKDVGPRVGQLDLSPRRMTSCDGVAHRLHWSPLQRDTVEHATDKWPDEITQIEVCYSDTMLSLPEFITTPAL</sequence>
<dbReference type="Proteomes" id="UP001221898">
    <property type="component" value="Unassembled WGS sequence"/>
</dbReference>